<keyword evidence="7" id="KW-0032">Aminotransferase</keyword>
<dbReference type="EMBL" id="JAAXOS010000009">
    <property type="protein sequence ID" value="NKY28498.1"/>
    <property type="molecule type" value="Genomic_DNA"/>
</dbReference>
<keyword evidence="2" id="KW-0597">Phosphoprotein</keyword>
<dbReference type="SUPFAM" id="SSF55048">
    <property type="entry name" value="Probable ACP-binding domain of malonyl-CoA ACP transacylase"/>
    <property type="match status" value="1"/>
</dbReference>
<dbReference type="InterPro" id="IPR016035">
    <property type="entry name" value="Acyl_Trfase/lysoPLipase"/>
</dbReference>
<dbReference type="SUPFAM" id="SSF53901">
    <property type="entry name" value="Thiolase-like"/>
    <property type="match status" value="1"/>
</dbReference>
<dbReference type="InterPro" id="IPR036736">
    <property type="entry name" value="ACP-like_sf"/>
</dbReference>
<dbReference type="GO" id="GO:0008483">
    <property type="term" value="F:transaminase activity"/>
    <property type="evidence" value="ECO:0007669"/>
    <property type="project" value="UniProtKB-KW"/>
</dbReference>
<dbReference type="InterPro" id="IPR009081">
    <property type="entry name" value="PP-bd_ACP"/>
</dbReference>
<dbReference type="PROSITE" id="PS00012">
    <property type="entry name" value="PHOSPHOPANTETHEINE"/>
    <property type="match status" value="1"/>
</dbReference>
<dbReference type="Pfam" id="PF00155">
    <property type="entry name" value="Aminotran_1_2"/>
    <property type="match status" value="1"/>
</dbReference>
<dbReference type="SMART" id="SM00827">
    <property type="entry name" value="PKS_AT"/>
    <property type="match status" value="1"/>
</dbReference>
<dbReference type="SUPFAM" id="SSF53383">
    <property type="entry name" value="PLP-dependent transferases"/>
    <property type="match status" value="1"/>
</dbReference>
<evidence type="ECO:0000259" key="5">
    <source>
        <dbReference type="PROSITE" id="PS50075"/>
    </source>
</evidence>
<dbReference type="Pfam" id="PF02801">
    <property type="entry name" value="Ketoacyl-synt_C"/>
    <property type="match status" value="1"/>
</dbReference>
<dbReference type="SUPFAM" id="SSF52151">
    <property type="entry name" value="FabD/lysophospholipase-like"/>
    <property type="match status" value="1"/>
</dbReference>
<dbReference type="FunFam" id="3.40.47.10:FF:000019">
    <property type="entry name" value="Polyketide synthase type I"/>
    <property type="match status" value="1"/>
</dbReference>
<proteinExistence type="predicted"/>
<dbReference type="GO" id="GO:0004312">
    <property type="term" value="F:fatty acid synthase activity"/>
    <property type="evidence" value="ECO:0007669"/>
    <property type="project" value="TreeGrafter"/>
</dbReference>
<dbReference type="PANTHER" id="PTHR43775">
    <property type="entry name" value="FATTY ACID SYNTHASE"/>
    <property type="match status" value="1"/>
</dbReference>
<dbReference type="Pfam" id="PF00698">
    <property type="entry name" value="Acyl_transf_1"/>
    <property type="match status" value="1"/>
</dbReference>
<evidence type="ECO:0000259" key="6">
    <source>
        <dbReference type="PROSITE" id="PS52004"/>
    </source>
</evidence>
<dbReference type="SMART" id="SM00825">
    <property type="entry name" value="PKS_KS"/>
    <property type="match status" value="1"/>
</dbReference>
<dbReference type="InterPro" id="IPR018201">
    <property type="entry name" value="Ketoacyl_synth_AS"/>
</dbReference>
<dbReference type="Pfam" id="PF00109">
    <property type="entry name" value="ketoacyl-synt"/>
    <property type="match status" value="1"/>
</dbReference>
<dbReference type="GO" id="GO:0006633">
    <property type="term" value="P:fatty acid biosynthetic process"/>
    <property type="evidence" value="ECO:0007669"/>
    <property type="project" value="InterPro"/>
</dbReference>
<gene>
    <name evidence="7" type="ORF">HGB38_20045</name>
</gene>
<accession>A0A7X6L613</accession>
<dbReference type="PROSITE" id="PS50075">
    <property type="entry name" value="CARRIER"/>
    <property type="match status" value="1"/>
</dbReference>
<dbReference type="InterPro" id="IPR050091">
    <property type="entry name" value="PKS_NRPS_Biosynth_Enz"/>
</dbReference>
<dbReference type="Gene3D" id="1.10.1200.10">
    <property type="entry name" value="ACP-like"/>
    <property type="match status" value="1"/>
</dbReference>
<evidence type="ECO:0000256" key="3">
    <source>
        <dbReference type="ARBA" id="ARBA00022679"/>
    </source>
</evidence>
<name>A0A7X6L613_9NOCA</name>
<dbReference type="Gene3D" id="3.30.70.3290">
    <property type="match status" value="1"/>
</dbReference>
<dbReference type="PROSITE" id="PS52004">
    <property type="entry name" value="KS3_2"/>
    <property type="match status" value="1"/>
</dbReference>
<evidence type="ECO:0000313" key="7">
    <source>
        <dbReference type="EMBL" id="NKY28498.1"/>
    </source>
</evidence>
<dbReference type="Pfam" id="PF00550">
    <property type="entry name" value="PP-binding"/>
    <property type="match status" value="1"/>
</dbReference>
<organism evidence="7 8">
    <name type="scientific">Nocardia gamkensis</name>
    <dbReference type="NCBI Taxonomy" id="352869"/>
    <lineage>
        <taxon>Bacteria</taxon>
        <taxon>Bacillati</taxon>
        <taxon>Actinomycetota</taxon>
        <taxon>Actinomycetes</taxon>
        <taxon>Mycobacteriales</taxon>
        <taxon>Nocardiaceae</taxon>
        <taxon>Nocardia</taxon>
    </lineage>
</organism>
<dbReference type="InterPro" id="IPR015422">
    <property type="entry name" value="PyrdxlP-dep_Trfase_small"/>
</dbReference>
<dbReference type="InterPro" id="IPR004839">
    <property type="entry name" value="Aminotransferase_I/II_large"/>
</dbReference>
<dbReference type="InterPro" id="IPR020841">
    <property type="entry name" value="PKS_Beta-ketoAc_synthase_dom"/>
</dbReference>
<dbReference type="GO" id="GO:0004315">
    <property type="term" value="F:3-oxoacyl-[acyl-carrier-protein] synthase activity"/>
    <property type="evidence" value="ECO:0007669"/>
    <property type="project" value="InterPro"/>
</dbReference>
<dbReference type="InterPro" id="IPR016036">
    <property type="entry name" value="Malonyl_transacylase_ACP-bd"/>
</dbReference>
<dbReference type="Pfam" id="PF16197">
    <property type="entry name" value="KAsynt_C_assoc"/>
    <property type="match status" value="1"/>
</dbReference>
<evidence type="ECO:0000256" key="4">
    <source>
        <dbReference type="ARBA" id="ARBA00023268"/>
    </source>
</evidence>
<dbReference type="InterPro" id="IPR014030">
    <property type="entry name" value="Ketoacyl_synth_N"/>
</dbReference>
<dbReference type="InterPro" id="IPR015421">
    <property type="entry name" value="PyrdxlP-dep_Trfase_major"/>
</dbReference>
<keyword evidence="8" id="KW-1185">Reference proteome</keyword>
<evidence type="ECO:0000313" key="8">
    <source>
        <dbReference type="Proteomes" id="UP000540698"/>
    </source>
</evidence>
<dbReference type="Gene3D" id="3.90.1150.10">
    <property type="entry name" value="Aspartate Aminotransferase, domain 1"/>
    <property type="match status" value="1"/>
</dbReference>
<dbReference type="InterPro" id="IPR016039">
    <property type="entry name" value="Thiolase-like"/>
</dbReference>
<sequence>MTDIAIVGLDCRFPQAPDPAALWRLLIEGRDAISEVPSSRWNAADFHDPAGAPGTINTRSGGFLDDADAFDADFFGIAPREAEAMDPQQRLLLQATWRAFEDATLDPRGEAGSRTGVFVGVMANEWANLQMSDYAAITPQHGSGNGYFMTANRLSYQFDLKGPSVAVDTACSSSLVAMHLACGALASGECDQAVAGGVNLVLTPAVGVFYTQAGLSAPDARCKPFSADADGIVRGEGVAVLVLRRLADAEAAGLPIYAVIKGSAVNSDGRSNGITAPNRWAQQQVIGAACERAGVRPEQVDFLEAHGTGTVLGDMIEVKALGQLHGRNRLRPCGIGSIKGNLGHTEGAAGVAGLIKVALSLRHGVVPPSRFADQENPRLRMTQQGLRLLTDPMPLEGPGYGGVSSFGIGGTNAHVVLGSAPAAETSTASGGGVLTVSANDVEGLRRNARRLADALASSPPDQFAQMCWTSNQVKSSGRARLAIVAADRDTAIARLREGADTGVVRPLSVGWMFTGQGSQFPGMARMLEAASPLFRRALAAVDQVMAAHLGRSVRALMLDEHTGIDRTDLAQPAIFAMEYALAKSLADLGVRPAWVTGHSIGEFAAAAVAGVFDLDDACRLVVARGELMQRLPVGGAMLAVRADAGDVADLLADRTEIAIAAVNGPKEIVLSGAAAAITRIHEALAARGVGAKALTVSHAFHSPLMEPMLAAFASVARECTYRTPALPLYSTVRGRLLDATETMDAAYWTEHVRATVRFGEVVEAALGTEPSHVVELGPRRVLAAQAGRIRPDLAARFLTPSPGPGATGGELAGTVAALYRDGFDPDWDRLYEPAQRVRRRLPGYEFCTDQRFWLEPCATPTPSAPAEETSMDQLIALFREQNAVLASLAGVPSAGRAPQQAGAAAAVTQTVTPQPIATQTTTDLPIAPEAVAGVIRAEFARVSGFPADRLRDTQTIGDDLGFDSLMLTDLIAALVRKLPGAAIDPSRFTPATTIGDVIAQVSNQGGAPVSRQAAVPMMTEATEPRRAVVEPEYRISDFAEVKAISDRFSGLEALGLSNPYFLINDGVTRDTSVIDGAPVINFSSYNYLGLSGHPAVTAAVQDAVARYGSSCSASRILSGEKPVHRELETELAALLGTEDAIALVGGHSTNVTIIGHLVGPEDLVIHDSLAHDSIMQGCKLSGATRRPFPHNDHVALDALLTEIRHQYRRVLILIEGVYSQDGDIPDLPAIIAVKKKHKALLMIDEAHSVGVLGAGGGGIGEYFGVDRADVELWSGTTSKALAGCGGYVAGSAELIRFLKYTTPGFVYSVGMTPMNAAASAAAIRQLRSETEPLERLRRNSRLFLRLAREAGIDTGDSHDTPIVPCIVGDSPKTLRLSNALLRRGINVNPILYPAVPENLARLRFFITACHTEDQIRETIKILAEEMALLAES</sequence>
<dbReference type="InterPro" id="IPR032821">
    <property type="entry name" value="PKS_assoc"/>
</dbReference>
<dbReference type="Gene3D" id="3.40.640.10">
    <property type="entry name" value="Type I PLP-dependent aspartate aminotransferase-like (Major domain)"/>
    <property type="match status" value="1"/>
</dbReference>
<dbReference type="CDD" id="cd06454">
    <property type="entry name" value="KBL_like"/>
    <property type="match status" value="1"/>
</dbReference>
<reference evidence="7 8" key="1">
    <citation type="submission" date="2020-04" db="EMBL/GenBank/DDBJ databases">
        <title>MicrobeNet Type strains.</title>
        <authorList>
            <person name="Nicholson A.C."/>
        </authorList>
    </citation>
    <scope>NUCLEOTIDE SEQUENCE [LARGE SCALE GENOMIC DNA]</scope>
    <source>
        <strain evidence="7 8">DSM 44956</strain>
    </source>
</reference>
<keyword evidence="1" id="KW-0596">Phosphopantetheine</keyword>
<evidence type="ECO:0000256" key="1">
    <source>
        <dbReference type="ARBA" id="ARBA00022450"/>
    </source>
</evidence>
<dbReference type="Gene3D" id="3.40.47.10">
    <property type="match status" value="1"/>
</dbReference>
<feature type="domain" description="Ketosynthase family 3 (KS3)" evidence="6">
    <location>
        <begin position="1"/>
        <end position="419"/>
    </location>
</feature>
<dbReference type="InterPro" id="IPR001227">
    <property type="entry name" value="Ac_transferase_dom_sf"/>
</dbReference>
<protein>
    <submittedName>
        <fullName evidence="7">Aminotransferase class I/II-fold pyridoxal phosphate-dependent enzyme</fullName>
    </submittedName>
</protein>
<feature type="domain" description="Carrier" evidence="5">
    <location>
        <begin position="926"/>
        <end position="1005"/>
    </location>
</feature>
<dbReference type="InterPro" id="IPR006162">
    <property type="entry name" value="Ppantetheine_attach_site"/>
</dbReference>
<dbReference type="RefSeq" id="WP_062973415.1">
    <property type="nucleotide sequence ID" value="NZ_JAAXOS010000009.1"/>
</dbReference>
<dbReference type="GO" id="GO:0030170">
    <property type="term" value="F:pyridoxal phosphate binding"/>
    <property type="evidence" value="ECO:0007669"/>
    <property type="project" value="InterPro"/>
</dbReference>
<dbReference type="Proteomes" id="UP000540698">
    <property type="component" value="Unassembled WGS sequence"/>
</dbReference>
<dbReference type="PROSITE" id="PS00606">
    <property type="entry name" value="KS3_1"/>
    <property type="match status" value="1"/>
</dbReference>
<dbReference type="SUPFAM" id="SSF47336">
    <property type="entry name" value="ACP-like"/>
    <property type="match status" value="1"/>
</dbReference>
<keyword evidence="3 7" id="KW-0808">Transferase</keyword>
<dbReference type="InterPro" id="IPR014031">
    <property type="entry name" value="Ketoacyl_synth_C"/>
</dbReference>
<keyword evidence="4" id="KW-0511">Multifunctional enzyme</keyword>
<dbReference type="Gene3D" id="3.40.366.10">
    <property type="entry name" value="Malonyl-Coenzyme A Acyl Carrier Protein, domain 2"/>
    <property type="match status" value="1"/>
</dbReference>
<dbReference type="CDD" id="cd00833">
    <property type="entry name" value="PKS"/>
    <property type="match status" value="1"/>
</dbReference>
<dbReference type="InterPro" id="IPR014043">
    <property type="entry name" value="Acyl_transferase_dom"/>
</dbReference>
<evidence type="ECO:0000256" key="2">
    <source>
        <dbReference type="ARBA" id="ARBA00022553"/>
    </source>
</evidence>
<comment type="caution">
    <text evidence="7">The sequence shown here is derived from an EMBL/GenBank/DDBJ whole genome shotgun (WGS) entry which is preliminary data.</text>
</comment>
<dbReference type="PANTHER" id="PTHR43775:SF37">
    <property type="entry name" value="SI:DKEY-61P9.11"/>
    <property type="match status" value="1"/>
</dbReference>
<dbReference type="InterPro" id="IPR015424">
    <property type="entry name" value="PyrdxlP-dep_Trfase"/>
</dbReference>